<dbReference type="GO" id="GO:0006633">
    <property type="term" value="P:fatty acid biosynthetic process"/>
    <property type="evidence" value="ECO:0007669"/>
    <property type="project" value="TreeGrafter"/>
</dbReference>
<dbReference type="SMART" id="SM00823">
    <property type="entry name" value="PKS_PP"/>
    <property type="match status" value="1"/>
</dbReference>
<dbReference type="Gene3D" id="3.40.50.1820">
    <property type="entry name" value="alpha/beta hydrolase"/>
    <property type="match status" value="1"/>
</dbReference>
<evidence type="ECO:0000259" key="5">
    <source>
        <dbReference type="PROSITE" id="PS50075"/>
    </source>
</evidence>
<evidence type="ECO:0000256" key="2">
    <source>
        <dbReference type="ARBA" id="ARBA00022553"/>
    </source>
</evidence>
<dbReference type="Proteomes" id="UP001303115">
    <property type="component" value="Unassembled WGS sequence"/>
</dbReference>
<keyword evidence="1" id="KW-0596">Phosphopantetheine</keyword>
<dbReference type="PANTHER" id="PTHR24096">
    <property type="entry name" value="LONG-CHAIN-FATTY-ACID--COA LIGASE"/>
    <property type="match status" value="1"/>
</dbReference>
<dbReference type="Gene3D" id="3.40.50.12780">
    <property type="entry name" value="N-terminal domain of ligase-like"/>
    <property type="match status" value="1"/>
</dbReference>
<dbReference type="Gene3D" id="1.10.1200.10">
    <property type="entry name" value="ACP-like"/>
    <property type="match status" value="1"/>
</dbReference>
<dbReference type="InterPro" id="IPR001031">
    <property type="entry name" value="Thioesterase"/>
</dbReference>
<dbReference type="AlphaFoldDB" id="A0AAN6PHV0"/>
<dbReference type="InterPro" id="IPR042099">
    <property type="entry name" value="ANL_N_sf"/>
</dbReference>
<dbReference type="GO" id="GO:0031957">
    <property type="term" value="F:very long-chain fatty acid-CoA ligase activity"/>
    <property type="evidence" value="ECO:0007669"/>
    <property type="project" value="TreeGrafter"/>
</dbReference>
<evidence type="ECO:0000256" key="4">
    <source>
        <dbReference type="SAM" id="MobiDB-lite"/>
    </source>
</evidence>
<evidence type="ECO:0000256" key="3">
    <source>
        <dbReference type="SAM" id="Coils"/>
    </source>
</evidence>
<reference evidence="7" key="1">
    <citation type="journal article" date="2023" name="Mol. Phylogenet. Evol.">
        <title>Genome-scale phylogeny and comparative genomics of the fungal order Sordariales.</title>
        <authorList>
            <person name="Hensen N."/>
            <person name="Bonometti L."/>
            <person name="Westerberg I."/>
            <person name="Brannstrom I.O."/>
            <person name="Guillou S."/>
            <person name="Cros-Aarteil S."/>
            <person name="Calhoun S."/>
            <person name="Haridas S."/>
            <person name="Kuo A."/>
            <person name="Mondo S."/>
            <person name="Pangilinan J."/>
            <person name="Riley R."/>
            <person name="LaButti K."/>
            <person name="Andreopoulos B."/>
            <person name="Lipzen A."/>
            <person name="Chen C."/>
            <person name="Yan M."/>
            <person name="Daum C."/>
            <person name="Ng V."/>
            <person name="Clum A."/>
            <person name="Steindorff A."/>
            <person name="Ohm R.A."/>
            <person name="Martin F."/>
            <person name="Silar P."/>
            <person name="Natvig D.O."/>
            <person name="Lalanne C."/>
            <person name="Gautier V."/>
            <person name="Ament-Velasquez S.L."/>
            <person name="Kruys A."/>
            <person name="Hutchinson M.I."/>
            <person name="Powell A.J."/>
            <person name="Barry K."/>
            <person name="Miller A.N."/>
            <person name="Grigoriev I.V."/>
            <person name="Debuchy R."/>
            <person name="Gladieux P."/>
            <person name="Hiltunen Thoren M."/>
            <person name="Johannesson H."/>
        </authorList>
    </citation>
    <scope>NUCLEOTIDE SEQUENCE [LARGE SCALE GENOMIC DNA]</scope>
    <source>
        <strain evidence="7">CBS 284.82</strain>
    </source>
</reference>
<evidence type="ECO:0000313" key="6">
    <source>
        <dbReference type="EMBL" id="KAK4039269.1"/>
    </source>
</evidence>
<feature type="coiled-coil region" evidence="3">
    <location>
        <begin position="582"/>
        <end position="609"/>
    </location>
</feature>
<dbReference type="SUPFAM" id="SSF56801">
    <property type="entry name" value="Acetyl-CoA synthetase-like"/>
    <property type="match status" value="1"/>
</dbReference>
<protein>
    <recommendedName>
        <fullName evidence="5">Carrier domain-containing protein</fullName>
    </recommendedName>
</protein>
<dbReference type="GO" id="GO:0031177">
    <property type="term" value="F:phosphopantetheine binding"/>
    <property type="evidence" value="ECO:0007669"/>
    <property type="project" value="InterPro"/>
</dbReference>
<dbReference type="Pfam" id="PF00501">
    <property type="entry name" value="AMP-binding"/>
    <property type="match status" value="1"/>
</dbReference>
<feature type="domain" description="Carrier" evidence="5">
    <location>
        <begin position="594"/>
        <end position="672"/>
    </location>
</feature>
<name>A0AAN6PHV0_9PEZI</name>
<evidence type="ECO:0000313" key="7">
    <source>
        <dbReference type="Proteomes" id="UP001303115"/>
    </source>
</evidence>
<dbReference type="InterPro" id="IPR009081">
    <property type="entry name" value="PP-bd_ACP"/>
</dbReference>
<feature type="region of interest" description="Disordered" evidence="4">
    <location>
        <begin position="675"/>
        <end position="701"/>
    </location>
</feature>
<dbReference type="InterPro" id="IPR045851">
    <property type="entry name" value="AMP-bd_C_sf"/>
</dbReference>
<dbReference type="Pfam" id="PF00550">
    <property type="entry name" value="PP-binding"/>
    <property type="match status" value="1"/>
</dbReference>
<dbReference type="InterPro" id="IPR020845">
    <property type="entry name" value="AMP-binding_CS"/>
</dbReference>
<accession>A0AAN6PHV0</accession>
<proteinExistence type="predicted"/>
<dbReference type="Gene3D" id="3.30.300.30">
    <property type="match status" value="1"/>
</dbReference>
<dbReference type="InterPro" id="IPR020806">
    <property type="entry name" value="PKS_PP-bd"/>
</dbReference>
<dbReference type="PROSITE" id="PS00455">
    <property type="entry name" value="AMP_BINDING"/>
    <property type="match status" value="1"/>
</dbReference>
<dbReference type="Pfam" id="PF00975">
    <property type="entry name" value="Thioesterase"/>
    <property type="match status" value="1"/>
</dbReference>
<evidence type="ECO:0000256" key="1">
    <source>
        <dbReference type="ARBA" id="ARBA00022450"/>
    </source>
</evidence>
<organism evidence="6 7">
    <name type="scientific">Parachaetomium inaequale</name>
    <dbReference type="NCBI Taxonomy" id="2588326"/>
    <lineage>
        <taxon>Eukaryota</taxon>
        <taxon>Fungi</taxon>
        <taxon>Dikarya</taxon>
        <taxon>Ascomycota</taxon>
        <taxon>Pezizomycotina</taxon>
        <taxon>Sordariomycetes</taxon>
        <taxon>Sordariomycetidae</taxon>
        <taxon>Sordariales</taxon>
        <taxon>Chaetomiaceae</taxon>
        <taxon>Parachaetomium</taxon>
    </lineage>
</organism>
<dbReference type="PANTHER" id="PTHR24096:SF267">
    <property type="entry name" value="MALONATE--COA LIGASE ACSF3, MITOCHONDRIAL"/>
    <property type="match status" value="1"/>
</dbReference>
<keyword evidence="7" id="KW-1185">Reference proteome</keyword>
<dbReference type="SUPFAM" id="SSF47336">
    <property type="entry name" value="ACP-like"/>
    <property type="match status" value="1"/>
</dbReference>
<gene>
    <name evidence="6" type="ORF">C8A01DRAFT_16718</name>
</gene>
<dbReference type="InterPro" id="IPR000873">
    <property type="entry name" value="AMP-dep_synth/lig_dom"/>
</dbReference>
<dbReference type="InterPro" id="IPR029058">
    <property type="entry name" value="AB_hydrolase_fold"/>
</dbReference>
<feature type="compositionally biased region" description="Low complexity" evidence="4">
    <location>
        <begin position="686"/>
        <end position="697"/>
    </location>
</feature>
<dbReference type="EMBL" id="MU854405">
    <property type="protein sequence ID" value="KAK4039269.1"/>
    <property type="molecule type" value="Genomic_DNA"/>
</dbReference>
<sequence length="982" mass="106821">MTQIQDQQPTWKSLQDMLQARAAPAAQKHLMFYPLGELSSPPSLISYRSLYGEAQKNSLMLANLASFAEGKPVLLHLDDHWDCLVWFWAILLANGIPTLSSPLSNNDDHRRSHLEHLSELLEAPICIMRESSTHLFQGIHGLQIHTIESLLLNPRPSTSTLTADPVTTMRRRHHGSPAMLMLTSGSTGNAKAVRLSHRQILTSVAGKAAVRSLPRDTSFLNWIGLDHVASLIEIHIQALFLGFDQVHVHAADVVPTPLRFLELLSRHRVSRSFAPNFFLDKLVAAAAASDTDGGEGERHDWDLSSLRIIASGGEANHVSTVIAAAAVLESYGAAGNVIVTGFGMTETCAGAVFNLACPERDVVRGRTVASVGRCMPGIEMRVVRGGDDGAVLCEQGEAGHLQVRGAVVFDGYYRNPSATADAFTDDGWFRTGDQATLDEDGHLCLTGRVKDVININGVKVVTADVQAAVDVALRGTCASRAVVFPSRAPGAATEQITVAYLAGHWPPGADEMAEIESLTSQACVMVSSARPVVFPVGPQSLALLPTTTLGKISGSKMTKLFEAGLFDGDVEYHREAVAAWVKRKAQQVADDEQHNLTDLEANLQNEFAETMGFPDPSHVGVDTSIFDLGFSSMDVIRLKHRLDTQLGIAIPNIMFLTQPSVRLLAAALTRMTTKPRSPADSAIGISEPSSPSPKSQPADLDNAYDPVVTLCPKGSGPPLWLVHPGLGEVLVFVGLAHQLARDDRPVYALRARGFEPDQPVFSSLTEAVDTYVAAIRQKQPSGPYVLVGYSYGVMPAFEIAKRLDNVQFLGSFDFPPHIRMPQQGWNMWFLNLAHVLGVVSEEQIAEVDDGERGYRALSRPEAFERVLAVADHEKWRELGLTQNLVDRWVDVAYGLQSMVADYEPVGKVACGVDVFQAEPMRILAESREEWVAMLRQWSGFCEDGEAGLRLHEVGGAHYTMIGPEYVEGFVVKFRAALAARGV</sequence>
<keyword evidence="2" id="KW-0597">Phosphoprotein</keyword>
<dbReference type="PROSITE" id="PS50075">
    <property type="entry name" value="CARRIER"/>
    <property type="match status" value="1"/>
</dbReference>
<keyword evidence="3" id="KW-0175">Coiled coil</keyword>
<dbReference type="InterPro" id="IPR036736">
    <property type="entry name" value="ACP-like_sf"/>
</dbReference>
<dbReference type="SUPFAM" id="SSF53474">
    <property type="entry name" value="alpha/beta-Hydrolases"/>
    <property type="match status" value="1"/>
</dbReference>
<comment type="caution">
    <text evidence="6">The sequence shown here is derived from an EMBL/GenBank/DDBJ whole genome shotgun (WGS) entry which is preliminary data.</text>
</comment>